<dbReference type="Proteomes" id="UP001215151">
    <property type="component" value="Unassembled WGS sequence"/>
</dbReference>
<organism evidence="2 3">
    <name type="scientific">Trametes cubensis</name>
    <dbReference type="NCBI Taxonomy" id="1111947"/>
    <lineage>
        <taxon>Eukaryota</taxon>
        <taxon>Fungi</taxon>
        <taxon>Dikarya</taxon>
        <taxon>Basidiomycota</taxon>
        <taxon>Agaricomycotina</taxon>
        <taxon>Agaricomycetes</taxon>
        <taxon>Polyporales</taxon>
        <taxon>Polyporaceae</taxon>
        <taxon>Trametes</taxon>
    </lineage>
</organism>
<evidence type="ECO:0000256" key="1">
    <source>
        <dbReference type="SAM" id="MobiDB-lite"/>
    </source>
</evidence>
<dbReference type="AlphaFoldDB" id="A0AAD7U094"/>
<evidence type="ECO:0000313" key="2">
    <source>
        <dbReference type="EMBL" id="KAJ8494755.1"/>
    </source>
</evidence>
<name>A0AAD7U094_9APHY</name>
<accession>A0AAD7U094</accession>
<gene>
    <name evidence="2" type="ORF">ONZ51_g2106</name>
</gene>
<feature type="compositionally biased region" description="Low complexity" evidence="1">
    <location>
        <begin position="83"/>
        <end position="92"/>
    </location>
</feature>
<sequence>MGSPLSADQLETLLRGKWSFWDEYRHEITRIFERMDITFTPVPSKPRARVLRPTPPSPTLSMPAPSHLQRRDQAFIDLRPRSSLPSSSLATPIWPPQPTTTTSSAQPMHYAVNTLRTPLAPSHAADDVVNSLLPTHTFACNAAIPRA</sequence>
<dbReference type="EMBL" id="JAPEVG010000032">
    <property type="protein sequence ID" value="KAJ8494755.1"/>
    <property type="molecule type" value="Genomic_DNA"/>
</dbReference>
<proteinExistence type="predicted"/>
<keyword evidence="3" id="KW-1185">Reference proteome</keyword>
<feature type="region of interest" description="Disordered" evidence="1">
    <location>
        <begin position="83"/>
        <end position="105"/>
    </location>
</feature>
<reference evidence="2" key="1">
    <citation type="submission" date="2022-11" db="EMBL/GenBank/DDBJ databases">
        <title>Genome Sequence of Cubamyces cubensis.</title>
        <authorList>
            <person name="Buettner E."/>
        </authorList>
    </citation>
    <scope>NUCLEOTIDE SEQUENCE</scope>
    <source>
        <strain evidence="2">MPL-01</strain>
    </source>
</reference>
<evidence type="ECO:0000313" key="3">
    <source>
        <dbReference type="Proteomes" id="UP001215151"/>
    </source>
</evidence>
<feature type="region of interest" description="Disordered" evidence="1">
    <location>
        <begin position="44"/>
        <end position="67"/>
    </location>
</feature>
<comment type="caution">
    <text evidence="2">The sequence shown here is derived from an EMBL/GenBank/DDBJ whole genome shotgun (WGS) entry which is preliminary data.</text>
</comment>
<protein>
    <submittedName>
        <fullName evidence="2">Uncharacterized protein</fullName>
    </submittedName>
</protein>